<evidence type="ECO:0000256" key="1">
    <source>
        <dbReference type="SAM" id="SignalP"/>
    </source>
</evidence>
<protein>
    <submittedName>
        <fullName evidence="2">Uncharacterized protein</fullName>
    </submittedName>
</protein>
<evidence type="ECO:0000313" key="3">
    <source>
        <dbReference type="Proteomes" id="UP000218554"/>
    </source>
</evidence>
<dbReference type="Proteomes" id="UP000218554">
    <property type="component" value="Chromosome"/>
</dbReference>
<reference evidence="3" key="1">
    <citation type="submission" date="2015-05" db="EMBL/GenBank/DDBJ databases">
        <title>Draft genome sequencing of a biphenyl-degrading bacterium, Pseudomonas balearica KF707 (=NBRC110670).</title>
        <authorList>
            <person name="Kimura N."/>
            <person name="Hirose J."/>
            <person name="Watanabe T."/>
            <person name="Suenaga H."/>
            <person name="Fujihara H."/>
            <person name="Noguchi M."/>
            <person name="Hashimoto M."/>
            <person name="Shimodaira J."/>
            <person name="Tsuchikane K."/>
            <person name="Hosoyama A."/>
            <person name="Yamazoe A."/>
            <person name="Fujita N."/>
            <person name="Furukawa K."/>
        </authorList>
    </citation>
    <scope>NUCLEOTIDE SEQUENCE [LARGE SCALE GENOMIC DNA]</scope>
    <source>
        <strain evidence="3">DSM 10086 / NBRC 110670 / KF707</strain>
    </source>
</reference>
<dbReference type="EMBL" id="AP014862">
    <property type="protein sequence ID" value="BAU74016.1"/>
    <property type="molecule type" value="Genomic_DNA"/>
</dbReference>
<organism evidence="2 3">
    <name type="scientific">Metapseudomonas furukawaii</name>
    <name type="common">Pseudomonas furukawaii</name>
    <dbReference type="NCBI Taxonomy" id="1149133"/>
    <lineage>
        <taxon>Bacteria</taxon>
        <taxon>Pseudomonadati</taxon>
        <taxon>Pseudomonadota</taxon>
        <taxon>Gammaproteobacteria</taxon>
        <taxon>Pseudomonadales</taxon>
        <taxon>Pseudomonadaceae</taxon>
        <taxon>Metapseudomonas</taxon>
    </lineage>
</organism>
<dbReference type="AlphaFoldDB" id="A0AAD1BZU2"/>
<keyword evidence="3" id="KW-1185">Reference proteome</keyword>
<reference evidence="2 3" key="2">
    <citation type="journal article" date="2017" name="Int. J. Syst. Evol. Microbiol.">
        <title>Pseudomonas furukawaii sp. nov., a polychlorinated biphenyl-degrading bacterium isolated from biphenyl-contaminated soil in Japan.</title>
        <authorList>
            <person name="Kimura N."/>
            <person name="Watanabe T."/>
            <person name="Suenaga H."/>
            <person name="Fujihara H."/>
            <person name="Futagami T."/>
            <person name="Goto M."/>
            <person name="Hanada S."/>
            <person name="Hirose J."/>
        </authorList>
    </citation>
    <scope>NUCLEOTIDE SEQUENCE [LARGE SCALE GENOMIC DNA]</scope>
    <source>
        <strain evidence="3">DSM 10086 / NBRC 110670 / KF707</strain>
    </source>
</reference>
<sequence>MMSALRTGVLTWAACAALAMASNMARADEVPIITGEQWMQSSEQLKKAYLIGIANAYQVEAAYYGAKPPSDEQSLVPRFGRGLKGHTLDSVREGLNTWYGANPDRVKRPVIETIWFEMVVPGLDKNR</sequence>
<gene>
    <name evidence="2" type="ORF">KF707C_23280</name>
</gene>
<evidence type="ECO:0000313" key="2">
    <source>
        <dbReference type="EMBL" id="BAU74016.1"/>
    </source>
</evidence>
<feature type="signal peptide" evidence="1">
    <location>
        <begin position="1"/>
        <end position="27"/>
    </location>
</feature>
<feature type="chain" id="PRO_5041910426" evidence="1">
    <location>
        <begin position="28"/>
        <end position="127"/>
    </location>
</feature>
<dbReference type="KEGG" id="pfuw:KF707C_23280"/>
<accession>A0AAD1BZU2</accession>
<keyword evidence="1" id="KW-0732">Signal</keyword>
<proteinExistence type="predicted"/>
<name>A0AAD1BZU2_METFU</name>